<proteinExistence type="predicted"/>
<dbReference type="AlphaFoldDB" id="A0A377IQM4"/>
<dbReference type="InterPro" id="IPR018573">
    <property type="entry name" value="Restrct_endonuc_II_AlwI"/>
</dbReference>
<name>A0A377IQM4_HELPX</name>
<protein>
    <submittedName>
        <fullName evidence="1">Putative endonuclease</fullName>
    </submittedName>
</protein>
<keyword evidence="1" id="KW-0255">Endonuclease</keyword>
<keyword evidence="1" id="KW-0378">Hydrolase</keyword>
<dbReference type="GO" id="GO:0004519">
    <property type="term" value="F:endonuclease activity"/>
    <property type="evidence" value="ECO:0007669"/>
    <property type="project" value="UniProtKB-KW"/>
</dbReference>
<dbReference type="EMBL" id="UGHQ01000001">
    <property type="protein sequence ID" value="STO81942.1"/>
    <property type="molecule type" value="Genomic_DNA"/>
</dbReference>
<keyword evidence="1" id="KW-0540">Nuclease</keyword>
<organism evidence="1 2">
    <name type="scientific">Helicobacter pylori</name>
    <name type="common">Campylobacter pylori</name>
    <dbReference type="NCBI Taxonomy" id="210"/>
    <lineage>
        <taxon>Bacteria</taxon>
        <taxon>Pseudomonadati</taxon>
        <taxon>Campylobacterota</taxon>
        <taxon>Epsilonproteobacteria</taxon>
        <taxon>Campylobacterales</taxon>
        <taxon>Helicobacteraceae</taxon>
        <taxon>Helicobacter</taxon>
    </lineage>
</organism>
<dbReference type="Pfam" id="PF09491">
    <property type="entry name" value="RE_AlwI"/>
    <property type="match status" value="2"/>
</dbReference>
<evidence type="ECO:0000313" key="2">
    <source>
        <dbReference type="Proteomes" id="UP000254543"/>
    </source>
</evidence>
<dbReference type="Gene3D" id="3.40.91.50">
    <property type="match status" value="1"/>
</dbReference>
<sequence>MTKKPARKILSFSTTMRNPKRIGQFLAVLGKFENQILKSLTIMQIIKSVLAHRLYRPTSINQNKELKEKFDSNEYIFSDEELERIIEISPQQHKEMGFEHGLESRFDTWYKLMCEFGFCYYAKYENILISDSAKMLILAYYDKENDAFKESVDESVVRAIFLNALSKYEVGNPYKKNLNHNNPFKLLLSLLKRLKNAHLTPLSVKEIPILLCWKDDNANGLYDYIIRLRQEIVTINKTEFSYSDEFIYEKCLNLLESVNKTRFKMSQITNEAVDEYIRKMRITGLISLRGNGRFIDINTNENNKIDYILQTHKAFEGDYLNDTQANKLAFFNYMAIVDSFLVSVTPISANESVKSSKLNELATTYTKDFIKQELLITCNRQESKDNFLRFIDKPLRLEFLSTIFLKQHFENLSVIPNYKSDDEGLPVYTASGNKPDIVAMDTKAQSYIEVSLIRDRSQSTLEMIPIARHLKELIKNSTDIREKFSVFVAPNIHDDAKEYAGFAQFKDNIIICCYAINDFIKKVENSAEWLQLNDNPKAWQIKLSYISYKPCLKTLPNLKSINIAQIHRILTA</sequence>
<dbReference type="Proteomes" id="UP000254543">
    <property type="component" value="Unassembled WGS sequence"/>
</dbReference>
<evidence type="ECO:0000313" key="1">
    <source>
        <dbReference type="EMBL" id="STO81942.1"/>
    </source>
</evidence>
<reference evidence="1 2" key="1">
    <citation type="submission" date="2018-06" db="EMBL/GenBank/DDBJ databases">
        <authorList>
            <consortium name="Pathogen Informatics"/>
            <person name="Doyle S."/>
        </authorList>
    </citation>
    <scope>NUCLEOTIDE SEQUENCE [LARGE SCALE GENOMIC DNA]</scope>
    <source>
        <strain evidence="1 2">NCTC13338</strain>
    </source>
</reference>
<gene>
    <name evidence="1" type="ORF">NCTC13338_00029</name>
</gene>
<accession>A0A377IQM4</accession>